<dbReference type="Gene3D" id="3.90.550.10">
    <property type="entry name" value="Spore Coat Polysaccharide Biosynthesis Protein SpsA, Chain A"/>
    <property type="match status" value="1"/>
</dbReference>
<proteinExistence type="predicted"/>
<dbReference type="SUPFAM" id="SSF53448">
    <property type="entry name" value="Nucleotide-diphospho-sugar transferases"/>
    <property type="match status" value="1"/>
</dbReference>
<dbReference type="InterPro" id="IPR005835">
    <property type="entry name" value="NTP_transferase_dom"/>
</dbReference>
<keyword evidence="2" id="KW-0808">Transferase</keyword>
<dbReference type="GO" id="GO:0004475">
    <property type="term" value="F:mannose-1-phosphate guanylyltransferase (GTP) activity"/>
    <property type="evidence" value="ECO:0007669"/>
    <property type="project" value="UniProtKB-EC"/>
</dbReference>
<accession>A0A0W8FJW3</accession>
<dbReference type="AlphaFoldDB" id="A0A0W8FJW3"/>
<protein>
    <submittedName>
        <fullName evidence="2">Mannose-1-phosphate guanylyltransferase</fullName>
        <ecNumber evidence="2">2.7.7.13</ecNumber>
    </submittedName>
</protein>
<gene>
    <name evidence="2" type="ORF">ASZ90_009102</name>
</gene>
<organism evidence="2">
    <name type="scientific">hydrocarbon metagenome</name>
    <dbReference type="NCBI Taxonomy" id="938273"/>
    <lineage>
        <taxon>unclassified sequences</taxon>
        <taxon>metagenomes</taxon>
        <taxon>ecological metagenomes</taxon>
    </lineage>
</organism>
<evidence type="ECO:0000313" key="2">
    <source>
        <dbReference type="EMBL" id="KUG21161.1"/>
    </source>
</evidence>
<comment type="caution">
    <text evidence="2">The sequence shown here is derived from an EMBL/GenBank/DDBJ whole genome shotgun (WGS) entry which is preliminary data.</text>
</comment>
<dbReference type="InterPro" id="IPR050486">
    <property type="entry name" value="Mannose-1P_guanyltransferase"/>
</dbReference>
<dbReference type="Pfam" id="PF00483">
    <property type="entry name" value="NTP_transferase"/>
    <property type="match status" value="1"/>
</dbReference>
<dbReference type="PANTHER" id="PTHR22572">
    <property type="entry name" value="SUGAR-1-PHOSPHATE GUANYL TRANSFERASE"/>
    <property type="match status" value="1"/>
</dbReference>
<name>A0A0W8FJW3_9ZZZZ</name>
<dbReference type="EC" id="2.7.7.13" evidence="2"/>
<keyword evidence="2" id="KW-0548">Nucleotidyltransferase</keyword>
<feature type="domain" description="Nucleotidyl transferase" evidence="1">
    <location>
        <begin position="12"/>
        <end position="222"/>
    </location>
</feature>
<dbReference type="InterPro" id="IPR029044">
    <property type="entry name" value="Nucleotide-diphossugar_trans"/>
</dbReference>
<evidence type="ECO:0000259" key="1">
    <source>
        <dbReference type="Pfam" id="PF00483"/>
    </source>
</evidence>
<dbReference type="CDD" id="cd04181">
    <property type="entry name" value="NTP_transferase"/>
    <property type="match status" value="1"/>
</dbReference>
<sequence>MYAFCYQHSMRAVIHTGGDGRGFEPYSNAFPRPLMPVGDRPVLEIILGQLKSHGFDEAILSVGHLAGLMMAFFGDGSRFGIPIRYSREMKPLGMAGCLDLLRDTLDATFLLMSGDVLTTLDFSEIVRQHQSSGSIATAVLHKRHVPLDFGIVETDTAMHIVNVIEKPRIEHLANMGIYIFEPDIMEYIRHDEYQNLPGLIRTLIRSGETIHAYLSDGYYRDVTGPGDPEWAGSGIPQV</sequence>
<dbReference type="EMBL" id="LNQE01001096">
    <property type="protein sequence ID" value="KUG21161.1"/>
    <property type="molecule type" value="Genomic_DNA"/>
</dbReference>
<reference evidence="2" key="1">
    <citation type="journal article" date="2015" name="Proc. Natl. Acad. Sci. U.S.A.">
        <title>Networks of energetic and metabolic interactions define dynamics in microbial communities.</title>
        <authorList>
            <person name="Embree M."/>
            <person name="Liu J.K."/>
            <person name="Al-Bassam M.M."/>
            <person name="Zengler K."/>
        </authorList>
    </citation>
    <scope>NUCLEOTIDE SEQUENCE</scope>
</reference>